<dbReference type="Gene3D" id="3.40.50.1820">
    <property type="entry name" value="alpha/beta hydrolase"/>
    <property type="match status" value="1"/>
</dbReference>
<dbReference type="InterPro" id="IPR029058">
    <property type="entry name" value="AB_hydrolase_fold"/>
</dbReference>
<dbReference type="AlphaFoldDB" id="A0A1Z4VNA0"/>
<dbReference type="PANTHER" id="PTHR10655">
    <property type="entry name" value="LYSOPHOSPHOLIPASE-RELATED"/>
    <property type="match status" value="1"/>
</dbReference>
<feature type="domain" description="Phospholipase/carboxylesterase/thioesterase" evidence="3">
    <location>
        <begin position="19"/>
        <end position="219"/>
    </location>
</feature>
<keyword evidence="5" id="KW-1185">Reference proteome</keyword>
<keyword evidence="2" id="KW-0378">Hydrolase</keyword>
<name>A0A1Z4VNA0_9GAMM</name>
<evidence type="ECO:0000259" key="3">
    <source>
        <dbReference type="Pfam" id="PF02230"/>
    </source>
</evidence>
<organism evidence="4 5">
    <name type="scientific">Thiohalobacter thiocyanaticus</name>
    <dbReference type="NCBI Taxonomy" id="585455"/>
    <lineage>
        <taxon>Bacteria</taxon>
        <taxon>Pseudomonadati</taxon>
        <taxon>Pseudomonadota</taxon>
        <taxon>Gammaproteobacteria</taxon>
        <taxon>Thiohalobacterales</taxon>
        <taxon>Thiohalobacteraceae</taxon>
        <taxon>Thiohalobacter</taxon>
    </lineage>
</organism>
<evidence type="ECO:0000313" key="5">
    <source>
        <dbReference type="Proteomes" id="UP000218765"/>
    </source>
</evidence>
<dbReference type="RefSeq" id="WP_231971544.1">
    <property type="nucleotide sequence ID" value="NZ_AP018052.1"/>
</dbReference>
<dbReference type="EMBL" id="AP018052">
    <property type="protein sequence ID" value="BAZ92714.1"/>
    <property type="molecule type" value="Genomic_DNA"/>
</dbReference>
<evidence type="ECO:0000256" key="1">
    <source>
        <dbReference type="ARBA" id="ARBA00006499"/>
    </source>
</evidence>
<evidence type="ECO:0000313" key="4">
    <source>
        <dbReference type="EMBL" id="BAZ92714.1"/>
    </source>
</evidence>
<accession>A0A1Z4VNA0</accession>
<evidence type="ECO:0000256" key="2">
    <source>
        <dbReference type="ARBA" id="ARBA00022801"/>
    </source>
</evidence>
<dbReference type="SUPFAM" id="SSF53474">
    <property type="entry name" value="alpha/beta-Hydrolases"/>
    <property type="match status" value="1"/>
</dbReference>
<dbReference type="InterPro" id="IPR050565">
    <property type="entry name" value="LYPA1-2/EST-like"/>
</dbReference>
<gene>
    <name evidence="4" type="ORF">FOKN1_0310</name>
</gene>
<dbReference type="Pfam" id="PF02230">
    <property type="entry name" value="Abhydrolase_2"/>
    <property type="match status" value="1"/>
</dbReference>
<dbReference type="Proteomes" id="UP000218765">
    <property type="component" value="Chromosome"/>
</dbReference>
<dbReference type="InterPro" id="IPR003140">
    <property type="entry name" value="PLipase/COase/thioEstase"/>
</dbReference>
<reference evidence="4 5" key="1">
    <citation type="submission" date="2017-05" db="EMBL/GenBank/DDBJ databases">
        <title>Thiocyanate degradation by Thiohalobacter thiocyanaticus FOKN1.</title>
        <authorList>
            <person name="Oshiki M."/>
            <person name="Fukushima T."/>
            <person name="Kawano S."/>
            <person name="Nakagawa J."/>
        </authorList>
    </citation>
    <scope>NUCLEOTIDE SEQUENCE [LARGE SCALE GENOMIC DNA]</scope>
    <source>
        <strain evidence="4 5">FOKN1</strain>
    </source>
</reference>
<comment type="similarity">
    <text evidence="1">Belongs to the AB hydrolase superfamily. AB hydrolase 2 family.</text>
</comment>
<dbReference type="KEGG" id="ttc:FOKN1_0310"/>
<proteinExistence type="inferred from homology"/>
<sequence length="227" mass="23856">MPDYEPPLILEPPAGTGVRASVIWLHGLGASGHDFEPLIPELGLLERGVRFVLPHAPEQPVTINGGAVMPAWYDIREPDINAVPDADGIRRSVDYLQRLVAAEIAQGLPSGAVLVAGFSQGGVIALHAGLTHPAPLGGVLALSTYLALPEALSREMPPANRAVPVFLAHGTADPVVPFALAGAARDRLTGLGCAVDFHAYPVPHTVSLDEVADIRAWLAARLAPWLD</sequence>
<dbReference type="PANTHER" id="PTHR10655:SF17">
    <property type="entry name" value="LYSOPHOSPHOLIPASE-LIKE PROTEIN 1"/>
    <property type="match status" value="1"/>
</dbReference>
<dbReference type="GO" id="GO:0016787">
    <property type="term" value="F:hydrolase activity"/>
    <property type="evidence" value="ECO:0007669"/>
    <property type="project" value="UniProtKB-KW"/>
</dbReference>
<protein>
    <submittedName>
        <fullName evidence="4">Esterase</fullName>
    </submittedName>
</protein>